<gene>
    <name evidence="1" type="ORF">MANES_01G140401v8</name>
</gene>
<accession>A0ACB7IEV8</accession>
<dbReference type="Proteomes" id="UP000091857">
    <property type="component" value="Chromosome 1"/>
</dbReference>
<protein>
    <submittedName>
        <fullName evidence="1">Uncharacterized protein</fullName>
    </submittedName>
</protein>
<organism evidence="1 2">
    <name type="scientific">Manihot esculenta</name>
    <name type="common">Cassava</name>
    <name type="synonym">Jatropha manihot</name>
    <dbReference type="NCBI Taxonomy" id="3983"/>
    <lineage>
        <taxon>Eukaryota</taxon>
        <taxon>Viridiplantae</taxon>
        <taxon>Streptophyta</taxon>
        <taxon>Embryophyta</taxon>
        <taxon>Tracheophyta</taxon>
        <taxon>Spermatophyta</taxon>
        <taxon>Magnoliopsida</taxon>
        <taxon>eudicotyledons</taxon>
        <taxon>Gunneridae</taxon>
        <taxon>Pentapetalae</taxon>
        <taxon>rosids</taxon>
        <taxon>fabids</taxon>
        <taxon>Malpighiales</taxon>
        <taxon>Euphorbiaceae</taxon>
        <taxon>Crotonoideae</taxon>
        <taxon>Manihoteae</taxon>
        <taxon>Manihot</taxon>
    </lineage>
</organism>
<keyword evidence="2" id="KW-1185">Reference proteome</keyword>
<dbReference type="EMBL" id="CM004387">
    <property type="protein sequence ID" value="KAG8662759.1"/>
    <property type="molecule type" value="Genomic_DNA"/>
</dbReference>
<comment type="caution">
    <text evidence="1">The sequence shown here is derived from an EMBL/GenBank/DDBJ whole genome shotgun (WGS) entry which is preliminary data.</text>
</comment>
<evidence type="ECO:0000313" key="2">
    <source>
        <dbReference type="Proteomes" id="UP000091857"/>
    </source>
</evidence>
<evidence type="ECO:0000313" key="1">
    <source>
        <dbReference type="EMBL" id="KAG8662759.1"/>
    </source>
</evidence>
<sequence>MMSITIRYTGLVGNNLILESLLVDLTLGSLKILILPVWQNKVGDCFITRMVCGPVHLRIFTFLAHSSSMRLLSEEVLGCGKVCLQATIFFTLVLTWILVIICPLLSGTILGFLWHPSFLHYILFFTLLMSLRWLT</sequence>
<name>A0ACB7IEV8_MANES</name>
<proteinExistence type="predicted"/>
<reference evidence="2" key="1">
    <citation type="journal article" date="2016" name="Nat. Biotechnol.">
        <title>Sequencing wild and cultivated cassava and related species reveals extensive interspecific hybridization and genetic diversity.</title>
        <authorList>
            <person name="Bredeson J.V."/>
            <person name="Lyons J.B."/>
            <person name="Prochnik S.E."/>
            <person name="Wu G.A."/>
            <person name="Ha C.M."/>
            <person name="Edsinger-Gonzales E."/>
            <person name="Grimwood J."/>
            <person name="Schmutz J."/>
            <person name="Rabbi I.Y."/>
            <person name="Egesi C."/>
            <person name="Nauluvula P."/>
            <person name="Lebot V."/>
            <person name="Ndunguru J."/>
            <person name="Mkamilo G."/>
            <person name="Bart R.S."/>
            <person name="Setter T.L."/>
            <person name="Gleadow R.M."/>
            <person name="Kulakow P."/>
            <person name="Ferguson M.E."/>
            <person name="Rounsley S."/>
            <person name="Rokhsar D.S."/>
        </authorList>
    </citation>
    <scope>NUCLEOTIDE SEQUENCE [LARGE SCALE GENOMIC DNA]</scope>
    <source>
        <strain evidence="2">cv. AM560-2</strain>
    </source>
</reference>